<keyword evidence="2" id="KW-1185">Reference proteome</keyword>
<dbReference type="EMBL" id="LDAU01000187">
    <property type="protein sequence ID" value="KRX00516.1"/>
    <property type="molecule type" value="Genomic_DNA"/>
</dbReference>
<comment type="caution">
    <text evidence="1">The sequence shown here is derived from an EMBL/GenBank/DDBJ whole genome shotgun (WGS) entry which is preliminary data.</text>
</comment>
<proteinExistence type="predicted"/>
<gene>
    <name evidence="1" type="ORF">PPERSA_06159</name>
</gene>
<evidence type="ECO:0000313" key="1">
    <source>
        <dbReference type="EMBL" id="KRX00516.1"/>
    </source>
</evidence>
<dbReference type="InParanoid" id="A0A0V0QE90"/>
<dbReference type="Proteomes" id="UP000054937">
    <property type="component" value="Unassembled WGS sequence"/>
</dbReference>
<sequence>MSTNQSFENQKSVYDIYYGEKQNKYNNQPSTNLKQIRSENIIQDQRQKQNKSQQKYNQDLNVIQKPKVEFFSPRYSSIYDKPEQNRKIQKKHKMSLLSQLQPLQQNIDQRNDNKIKNKESIQIYDLNQKFSDYIINIENNIQ</sequence>
<dbReference type="AlphaFoldDB" id="A0A0V0QE90"/>
<name>A0A0V0QE90_PSEPJ</name>
<reference evidence="1 2" key="1">
    <citation type="journal article" date="2015" name="Sci. Rep.">
        <title>Genome of the facultative scuticociliatosis pathogen Pseudocohnilembus persalinus provides insight into its virulence through horizontal gene transfer.</title>
        <authorList>
            <person name="Xiong J."/>
            <person name="Wang G."/>
            <person name="Cheng J."/>
            <person name="Tian M."/>
            <person name="Pan X."/>
            <person name="Warren A."/>
            <person name="Jiang C."/>
            <person name="Yuan D."/>
            <person name="Miao W."/>
        </authorList>
    </citation>
    <scope>NUCLEOTIDE SEQUENCE [LARGE SCALE GENOMIC DNA]</scope>
    <source>
        <strain evidence="1">36N120E</strain>
    </source>
</reference>
<protein>
    <submittedName>
        <fullName evidence="1">Uncharacterized protein</fullName>
    </submittedName>
</protein>
<accession>A0A0V0QE90</accession>
<evidence type="ECO:0000313" key="2">
    <source>
        <dbReference type="Proteomes" id="UP000054937"/>
    </source>
</evidence>
<organism evidence="1 2">
    <name type="scientific">Pseudocohnilembus persalinus</name>
    <name type="common">Ciliate</name>
    <dbReference type="NCBI Taxonomy" id="266149"/>
    <lineage>
        <taxon>Eukaryota</taxon>
        <taxon>Sar</taxon>
        <taxon>Alveolata</taxon>
        <taxon>Ciliophora</taxon>
        <taxon>Intramacronucleata</taxon>
        <taxon>Oligohymenophorea</taxon>
        <taxon>Scuticociliatia</taxon>
        <taxon>Philasterida</taxon>
        <taxon>Pseudocohnilembidae</taxon>
        <taxon>Pseudocohnilembus</taxon>
    </lineage>
</organism>